<dbReference type="Gene3D" id="2.130.10.10">
    <property type="entry name" value="YVTN repeat-like/Quinoprotein amine dehydrogenase"/>
    <property type="match status" value="1"/>
</dbReference>
<feature type="non-terminal residue" evidence="1">
    <location>
        <position position="158"/>
    </location>
</feature>
<gene>
    <name evidence="1" type="ORF">LCGC14_3098160</name>
</gene>
<accession>A0A0F8WXC9</accession>
<dbReference type="AlphaFoldDB" id="A0A0F8WXC9"/>
<dbReference type="PANTHER" id="PTHR47197:SF3">
    <property type="entry name" value="DIHYDRO-HEME D1 DEHYDROGENASE"/>
    <property type="match status" value="1"/>
</dbReference>
<evidence type="ECO:0008006" key="2">
    <source>
        <dbReference type="Google" id="ProtNLM"/>
    </source>
</evidence>
<name>A0A0F8WXC9_9ZZZZ</name>
<dbReference type="InterPro" id="IPR015943">
    <property type="entry name" value="WD40/YVTN_repeat-like_dom_sf"/>
</dbReference>
<organism evidence="1">
    <name type="scientific">marine sediment metagenome</name>
    <dbReference type="NCBI Taxonomy" id="412755"/>
    <lineage>
        <taxon>unclassified sequences</taxon>
        <taxon>metagenomes</taxon>
        <taxon>ecological metagenomes</taxon>
    </lineage>
</organism>
<sequence>MKVTLSKSRIRHSLWVWAVGGPMVSAAVAAGQIGDYLGPCALVASKDAKTLYVANADAWQLVSVELPGGSLVRRVDLPDEPTGLVLSPDGTRLFVTCAAPKSTIVVIDTGSGKVVAKFPAGHTAMGPAIGPDAERLYVCNRFDNDVSIIELPGGKELA</sequence>
<dbReference type="PANTHER" id="PTHR47197">
    <property type="entry name" value="PROTEIN NIRF"/>
    <property type="match status" value="1"/>
</dbReference>
<dbReference type="SUPFAM" id="SSF50974">
    <property type="entry name" value="Nitrous oxide reductase, N-terminal domain"/>
    <property type="match status" value="1"/>
</dbReference>
<evidence type="ECO:0000313" key="1">
    <source>
        <dbReference type="EMBL" id="KKK53100.1"/>
    </source>
</evidence>
<dbReference type="InterPro" id="IPR051200">
    <property type="entry name" value="Host-pathogen_enzymatic-act"/>
</dbReference>
<dbReference type="EMBL" id="LAZR01066676">
    <property type="protein sequence ID" value="KKK53100.1"/>
    <property type="molecule type" value="Genomic_DNA"/>
</dbReference>
<comment type="caution">
    <text evidence="1">The sequence shown here is derived from an EMBL/GenBank/DDBJ whole genome shotgun (WGS) entry which is preliminary data.</text>
</comment>
<protein>
    <recommendedName>
        <fullName evidence="2">SMP-30/Gluconolactonase/LRE-like region domain-containing protein</fullName>
    </recommendedName>
</protein>
<dbReference type="InterPro" id="IPR011045">
    <property type="entry name" value="N2O_reductase_N"/>
</dbReference>
<reference evidence="1" key="1">
    <citation type="journal article" date="2015" name="Nature">
        <title>Complex archaea that bridge the gap between prokaryotes and eukaryotes.</title>
        <authorList>
            <person name="Spang A."/>
            <person name="Saw J.H."/>
            <person name="Jorgensen S.L."/>
            <person name="Zaremba-Niedzwiedzka K."/>
            <person name="Martijn J."/>
            <person name="Lind A.E."/>
            <person name="van Eijk R."/>
            <person name="Schleper C."/>
            <person name="Guy L."/>
            <person name="Ettema T.J."/>
        </authorList>
    </citation>
    <scope>NUCLEOTIDE SEQUENCE</scope>
</reference>
<proteinExistence type="predicted"/>